<protein>
    <submittedName>
        <fullName evidence="1">DUF3575 domain-containing protein</fullName>
    </submittedName>
</protein>
<dbReference type="EMBL" id="JAMXLY010000013">
    <property type="protein sequence ID" value="MCO6025235.1"/>
    <property type="molecule type" value="Genomic_DNA"/>
</dbReference>
<dbReference type="Pfam" id="PF12099">
    <property type="entry name" value="DUF3575"/>
    <property type="match status" value="1"/>
</dbReference>
<keyword evidence="2" id="KW-1185">Reference proteome</keyword>
<sequence length="180" mass="20494">MLTSVGAQEVALKTNILYDATATINIGVETDLARQWTLDVSGNYNPWTFSHNRKWKHWFVQPEARYWLCDKMHGSFLAGHLIGGQFNVGNVHTDFTFLGTPFSKLKNYRYQGWMAGAGVGYGYSWILSRHWNVEAELAVGYIYTRYDKYECATCGNKLGNEESHNYVGPTKAAVNLIYVF</sequence>
<accession>A0ABT1BWY9</accession>
<dbReference type="Gene3D" id="2.40.128.130">
    <property type="entry name" value="Autotransporter beta-domain"/>
    <property type="match status" value="1"/>
</dbReference>
<evidence type="ECO:0000313" key="2">
    <source>
        <dbReference type="Proteomes" id="UP001204015"/>
    </source>
</evidence>
<organism evidence="1 2">
    <name type="scientific">Segatella cerevisiae</name>
    <dbReference type="NCBI Taxonomy" id="2053716"/>
    <lineage>
        <taxon>Bacteria</taxon>
        <taxon>Pseudomonadati</taxon>
        <taxon>Bacteroidota</taxon>
        <taxon>Bacteroidia</taxon>
        <taxon>Bacteroidales</taxon>
        <taxon>Prevotellaceae</taxon>
        <taxon>Segatella</taxon>
    </lineage>
</organism>
<comment type="caution">
    <text evidence="1">The sequence shown here is derived from an EMBL/GenBank/DDBJ whole genome shotgun (WGS) entry which is preliminary data.</text>
</comment>
<dbReference type="Proteomes" id="UP001204015">
    <property type="component" value="Unassembled WGS sequence"/>
</dbReference>
<reference evidence="1 2" key="1">
    <citation type="submission" date="2022-06" db="EMBL/GenBank/DDBJ databases">
        <title>A taxonomic note on the genus Prevotella: Description of four novel genera and emended description of the genera Hallella and Xylanibacter.</title>
        <authorList>
            <person name="Hitch T.C.A."/>
        </authorList>
    </citation>
    <scope>NUCLEOTIDE SEQUENCE [LARGE SCALE GENOMIC DNA]</scope>
    <source>
        <strain evidence="1 2">DSM 100619</strain>
    </source>
</reference>
<gene>
    <name evidence="1" type="ORF">NG821_05180</name>
</gene>
<dbReference type="InterPro" id="IPR021958">
    <property type="entry name" value="DUF3575"/>
</dbReference>
<dbReference type="SUPFAM" id="SSF103515">
    <property type="entry name" value="Autotransporter"/>
    <property type="match status" value="1"/>
</dbReference>
<dbReference type="InterPro" id="IPR036709">
    <property type="entry name" value="Autotransporte_beta_dom_sf"/>
</dbReference>
<name>A0ABT1BWY9_9BACT</name>
<proteinExistence type="predicted"/>
<evidence type="ECO:0000313" key="1">
    <source>
        <dbReference type="EMBL" id="MCO6025235.1"/>
    </source>
</evidence>